<proteinExistence type="predicted"/>
<dbReference type="Proteomes" id="UP000658258">
    <property type="component" value="Unassembled WGS sequence"/>
</dbReference>
<feature type="region of interest" description="Disordered" evidence="1">
    <location>
        <begin position="87"/>
        <end position="112"/>
    </location>
</feature>
<comment type="caution">
    <text evidence="2">The sequence shown here is derived from an EMBL/GenBank/DDBJ whole genome shotgun (WGS) entry which is preliminary data.</text>
</comment>
<dbReference type="PANTHER" id="PTHR32305:SF15">
    <property type="entry name" value="PROTEIN RHSA-RELATED"/>
    <property type="match status" value="1"/>
</dbReference>
<dbReference type="NCBIfam" id="TIGR03696">
    <property type="entry name" value="Rhs_assc_core"/>
    <property type="match status" value="1"/>
</dbReference>
<sequence>MSINALSSSAPLSKPNNFKYNSFEEQTDFDLGWYDYQARFYDPQLGRFMQVDPAADLMRRHSPYNYAFDNPIRFIDPDGMMPDDVVSTDVSSTNSTDEIVETSTSTSQTSRQISNDSEEFQAALLQAAKNGNVSPNGIVDGATLTTRTVSTTTTTVKIKYDDQGNEIGRSTSQSVTTNTTTQVHFKDPFGGDGGGAVLENSTTTTNVDSPDVSDNVSAFVGAAVGYRGANGGLSITNRNDFADEIARHDAGMTNFNNAATVGGVGTGVAGAFEVLSGPVATGVGIASGVIAAGVNASAARGRAGLVRQGQNNQCNNCTIRYGSGGVNSNGRRIR</sequence>
<feature type="compositionally biased region" description="Low complexity" evidence="1">
    <location>
        <begin position="87"/>
        <end position="110"/>
    </location>
</feature>
<protein>
    <recommendedName>
        <fullName evidence="4">RHS repeat-associated core domain-containing protein</fullName>
    </recommendedName>
</protein>
<evidence type="ECO:0000313" key="2">
    <source>
        <dbReference type="EMBL" id="GHE75061.1"/>
    </source>
</evidence>
<keyword evidence="3" id="KW-1185">Reference proteome</keyword>
<reference evidence="3" key="1">
    <citation type="journal article" date="2019" name="Int. J. Syst. Evol. Microbiol.">
        <title>The Global Catalogue of Microorganisms (GCM) 10K type strain sequencing project: providing services to taxonomists for standard genome sequencing and annotation.</title>
        <authorList>
            <consortium name="The Broad Institute Genomics Platform"/>
            <consortium name="The Broad Institute Genome Sequencing Center for Infectious Disease"/>
            <person name="Wu L."/>
            <person name="Ma J."/>
        </authorList>
    </citation>
    <scope>NUCLEOTIDE SEQUENCE [LARGE SCALE GENOMIC DNA]</scope>
    <source>
        <strain evidence="3">CGMCC 1.15111</strain>
    </source>
</reference>
<name>A0ABQ3ID14_9BACT</name>
<dbReference type="EMBL" id="BNAG01000005">
    <property type="protein sequence ID" value="GHE75061.1"/>
    <property type="molecule type" value="Genomic_DNA"/>
</dbReference>
<gene>
    <name evidence="2" type="ORF">GCM10011340_34890</name>
</gene>
<organism evidence="2 3">
    <name type="scientific">Roseivirga thermotolerans</name>
    <dbReference type="NCBI Taxonomy" id="1758176"/>
    <lineage>
        <taxon>Bacteria</taxon>
        <taxon>Pseudomonadati</taxon>
        <taxon>Bacteroidota</taxon>
        <taxon>Cytophagia</taxon>
        <taxon>Cytophagales</taxon>
        <taxon>Roseivirgaceae</taxon>
        <taxon>Roseivirga</taxon>
    </lineage>
</organism>
<accession>A0ABQ3ID14</accession>
<evidence type="ECO:0008006" key="4">
    <source>
        <dbReference type="Google" id="ProtNLM"/>
    </source>
</evidence>
<evidence type="ECO:0000256" key="1">
    <source>
        <dbReference type="SAM" id="MobiDB-lite"/>
    </source>
</evidence>
<dbReference type="InterPro" id="IPR050708">
    <property type="entry name" value="T6SS_VgrG/RHS"/>
</dbReference>
<evidence type="ECO:0000313" key="3">
    <source>
        <dbReference type="Proteomes" id="UP000658258"/>
    </source>
</evidence>
<dbReference type="InterPro" id="IPR022385">
    <property type="entry name" value="Rhs_assc_core"/>
</dbReference>
<dbReference type="Gene3D" id="2.180.10.10">
    <property type="entry name" value="RHS repeat-associated core"/>
    <property type="match status" value="1"/>
</dbReference>
<dbReference type="PANTHER" id="PTHR32305">
    <property type="match status" value="1"/>
</dbReference>